<reference evidence="2" key="2">
    <citation type="submission" date="2021-04" db="EMBL/GenBank/DDBJ databases">
        <authorList>
            <person name="Gilroy R."/>
        </authorList>
    </citation>
    <scope>NUCLEOTIDE SEQUENCE</scope>
    <source>
        <strain evidence="2">G4-2901</strain>
    </source>
</reference>
<feature type="transmembrane region" description="Helical" evidence="1">
    <location>
        <begin position="86"/>
        <end position="102"/>
    </location>
</feature>
<feature type="transmembrane region" description="Helical" evidence="1">
    <location>
        <begin position="168"/>
        <end position="193"/>
    </location>
</feature>
<evidence type="ECO:0000313" key="2">
    <source>
        <dbReference type="EMBL" id="MBU3838977.1"/>
    </source>
</evidence>
<name>A0A948WWJ1_9BACT</name>
<dbReference type="AlphaFoldDB" id="A0A948WWJ1"/>
<evidence type="ECO:0000313" key="3">
    <source>
        <dbReference type="Proteomes" id="UP000783796"/>
    </source>
</evidence>
<dbReference type="EMBL" id="JAHLFW010000096">
    <property type="protein sequence ID" value="MBU3838977.1"/>
    <property type="molecule type" value="Genomic_DNA"/>
</dbReference>
<organism evidence="2 3">
    <name type="scientific">Candidatus Phocaeicola faecigallinarum</name>
    <dbReference type="NCBI Taxonomy" id="2838732"/>
    <lineage>
        <taxon>Bacteria</taxon>
        <taxon>Pseudomonadati</taxon>
        <taxon>Bacteroidota</taxon>
        <taxon>Bacteroidia</taxon>
        <taxon>Bacteroidales</taxon>
        <taxon>Bacteroidaceae</taxon>
        <taxon>Phocaeicola</taxon>
    </lineage>
</organism>
<gene>
    <name evidence="2" type="ORF">H9777_11845</name>
</gene>
<keyword evidence="1" id="KW-0472">Membrane</keyword>
<keyword evidence="1" id="KW-0812">Transmembrane</keyword>
<accession>A0A948WWJ1</accession>
<protein>
    <submittedName>
        <fullName evidence="2">Uncharacterized protein</fullName>
    </submittedName>
</protein>
<feature type="transmembrane region" description="Helical" evidence="1">
    <location>
        <begin position="62"/>
        <end position="80"/>
    </location>
</feature>
<comment type="caution">
    <text evidence="2">The sequence shown here is derived from an EMBL/GenBank/DDBJ whole genome shotgun (WGS) entry which is preliminary data.</text>
</comment>
<proteinExistence type="predicted"/>
<sequence length="302" mass="34192">MKRCPRCNEMLPLLSKVCPVCGAVVESEDSLTAEDMANSLEYILHDIKEIPVPGFVAGMSRLSVFIVPIISIFLLIIAWISSAGLFWILFVLSLIWSVWVIVKKFKGTFKADMAERDFKKLKNDYEMTARIAKRDFGENKEVKKLLADISTQISDVEESWNREIRKNVFIWIAILAVIIILSTTGTCSVSSIVKENTVSEVVDKSDWKENVKAYLSASEQEQDNPEYRLTVVNEIITAGQMSEAEKFFLDNLMGKIGDMECAKVIVMAYVNNGDKDNAKTFVKKCTAMRYKSDIQKLENLLK</sequence>
<evidence type="ECO:0000256" key="1">
    <source>
        <dbReference type="SAM" id="Phobius"/>
    </source>
</evidence>
<keyword evidence="1" id="KW-1133">Transmembrane helix</keyword>
<reference evidence="2" key="1">
    <citation type="journal article" date="2021" name="PeerJ">
        <title>Extensive microbial diversity within the chicken gut microbiome revealed by metagenomics and culture.</title>
        <authorList>
            <person name="Gilroy R."/>
            <person name="Ravi A."/>
            <person name="Getino M."/>
            <person name="Pursley I."/>
            <person name="Horton D.L."/>
            <person name="Alikhan N.F."/>
            <person name="Baker D."/>
            <person name="Gharbi K."/>
            <person name="Hall N."/>
            <person name="Watson M."/>
            <person name="Adriaenssens E.M."/>
            <person name="Foster-Nyarko E."/>
            <person name="Jarju S."/>
            <person name="Secka A."/>
            <person name="Antonio M."/>
            <person name="Oren A."/>
            <person name="Chaudhuri R.R."/>
            <person name="La Ragione R."/>
            <person name="Hildebrand F."/>
            <person name="Pallen M.J."/>
        </authorList>
    </citation>
    <scope>NUCLEOTIDE SEQUENCE</scope>
    <source>
        <strain evidence="2">G4-2901</strain>
    </source>
</reference>
<dbReference type="Proteomes" id="UP000783796">
    <property type="component" value="Unassembled WGS sequence"/>
</dbReference>